<comment type="similarity">
    <text evidence="1">Belongs to the SPT2 family.</text>
</comment>
<protein>
    <recommendedName>
        <fullName evidence="6">Protein SPT2 homolog</fullName>
    </recommendedName>
</protein>
<feature type="compositionally biased region" description="Polar residues" evidence="3">
    <location>
        <begin position="225"/>
        <end position="238"/>
    </location>
</feature>
<dbReference type="InterPro" id="IPR013256">
    <property type="entry name" value="Chromatin_SPT2"/>
</dbReference>
<dbReference type="OrthoDB" id="6259853at2759"/>
<dbReference type="GO" id="GO:0006360">
    <property type="term" value="P:transcription by RNA polymerase I"/>
    <property type="evidence" value="ECO:0007669"/>
    <property type="project" value="TreeGrafter"/>
</dbReference>
<evidence type="ECO:0000313" key="5">
    <source>
        <dbReference type="Proteomes" id="UP000631114"/>
    </source>
</evidence>
<feature type="compositionally biased region" description="Basic and acidic residues" evidence="3">
    <location>
        <begin position="330"/>
        <end position="345"/>
    </location>
</feature>
<gene>
    <name evidence="4" type="ORF">IFM89_008765</name>
</gene>
<proteinExistence type="inferred from homology"/>
<comment type="caution">
    <text evidence="4">The sequence shown here is derived from an EMBL/GenBank/DDBJ whole genome shotgun (WGS) entry which is preliminary data.</text>
</comment>
<dbReference type="Proteomes" id="UP000631114">
    <property type="component" value="Unassembled WGS sequence"/>
</dbReference>
<dbReference type="PANTHER" id="PTHR22691:SF8">
    <property type="entry name" value="PROTEIN SPT2 HOMOLOG"/>
    <property type="match status" value="1"/>
</dbReference>
<dbReference type="GO" id="GO:0005730">
    <property type="term" value="C:nucleolus"/>
    <property type="evidence" value="ECO:0007669"/>
    <property type="project" value="TreeGrafter"/>
</dbReference>
<accession>A0A835GVJ5</accession>
<keyword evidence="5" id="KW-1185">Reference proteome</keyword>
<feature type="region of interest" description="Disordered" evidence="3">
    <location>
        <begin position="263"/>
        <end position="298"/>
    </location>
</feature>
<feature type="compositionally biased region" description="Acidic residues" evidence="3">
    <location>
        <begin position="317"/>
        <end position="328"/>
    </location>
</feature>
<evidence type="ECO:0000313" key="4">
    <source>
        <dbReference type="EMBL" id="KAF9588335.1"/>
    </source>
</evidence>
<evidence type="ECO:0000256" key="1">
    <source>
        <dbReference type="ARBA" id="ARBA00006461"/>
    </source>
</evidence>
<keyword evidence="2" id="KW-0175">Coiled coil</keyword>
<dbReference type="GO" id="GO:0006334">
    <property type="term" value="P:nucleosome assembly"/>
    <property type="evidence" value="ECO:0007669"/>
    <property type="project" value="TreeGrafter"/>
</dbReference>
<dbReference type="PANTHER" id="PTHR22691">
    <property type="entry name" value="YEAST SPT2-RELATED"/>
    <property type="match status" value="1"/>
</dbReference>
<feature type="compositionally biased region" description="Acidic residues" evidence="3">
    <location>
        <begin position="14"/>
        <end position="36"/>
    </location>
</feature>
<dbReference type="GO" id="GO:0042393">
    <property type="term" value="F:histone binding"/>
    <property type="evidence" value="ECO:0007669"/>
    <property type="project" value="TreeGrafter"/>
</dbReference>
<dbReference type="GO" id="GO:0003677">
    <property type="term" value="F:DNA binding"/>
    <property type="evidence" value="ECO:0007669"/>
    <property type="project" value="TreeGrafter"/>
</dbReference>
<feature type="compositionally biased region" description="Basic and acidic residues" evidence="3">
    <location>
        <begin position="138"/>
        <end position="147"/>
    </location>
</feature>
<feature type="region of interest" description="Disordered" evidence="3">
    <location>
        <begin position="168"/>
        <end position="250"/>
    </location>
</feature>
<feature type="compositionally biased region" description="Polar residues" evidence="3">
    <location>
        <begin position="118"/>
        <end position="136"/>
    </location>
</feature>
<feature type="region of interest" description="Disordered" evidence="3">
    <location>
        <begin position="118"/>
        <end position="147"/>
    </location>
</feature>
<evidence type="ECO:0000256" key="2">
    <source>
        <dbReference type="ARBA" id="ARBA00023054"/>
    </source>
</evidence>
<feature type="compositionally biased region" description="Basic and acidic residues" evidence="3">
    <location>
        <begin position="1"/>
        <end position="13"/>
    </location>
</feature>
<evidence type="ECO:0008006" key="6">
    <source>
        <dbReference type="Google" id="ProtNLM"/>
    </source>
</evidence>
<dbReference type="Pfam" id="PF08243">
    <property type="entry name" value="SPT2"/>
    <property type="match status" value="1"/>
</dbReference>
<sequence>MRDYGRNEMYRSDDVDEYEEYEDEQEEEEGEEEFEEDPKPTKDELDYLALRQKLKENLRLQMKNENGASLVNSQQRKKKIPNDNYGNFFGPSQPVIAQRVIQESKSFLENQHLAARISSSGHVSKKASYSTNTQTRPAVRDQPPKVHEAKLKAQKLKNNRDYSFLLSEDSELPAPRKEPAPRNVSVRNSDARSAPVQPKSRQSGSNHFRPLPNGREERKHVPANHQMQTKASYGQVASGSRRPNMASADSRKHLGNLFLLENFQVKPPQQLQPRASMQVDRSKRRQQPYSDELDDEEDPMAIIRGMFKYDRRKFDGVDEDDSDMEANFDDIQREERRSAKIGHEEDRIEALKIEEEERLERLAKKRRLSQR</sequence>
<name>A0A835GVJ5_9MAGN</name>
<feature type="region of interest" description="Disordered" evidence="3">
    <location>
        <begin position="1"/>
        <end position="44"/>
    </location>
</feature>
<evidence type="ECO:0000256" key="3">
    <source>
        <dbReference type="SAM" id="MobiDB-lite"/>
    </source>
</evidence>
<dbReference type="SMART" id="SM00784">
    <property type="entry name" value="SPT2"/>
    <property type="match status" value="1"/>
</dbReference>
<organism evidence="4 5">
    <name type="scientific">Coptis chinensis</name>
    <dbReference type="NCBI Taxonomy" id="261450"/>
    <lineage>
        <taxon>Eukaryota</taxon>
        <taxon>Viridiplantae</taxon>
        <taxon>Streptophyta</taxon>
        <taxon>Embryophyta</taxon>
        <taxon>Tracheophyta</taxon>
        <taxon>Spermatophyta</taxon>
        <taxon>Magnoliopsida</taxon>
        <taxon>Ranunculales</taxon>
        <taxon>Ranunculaceae</taxon>
        <taxon>Coptidoideae</taxon>
        <taxon>Coptis</taxon>
    </lineage>
</organism>
<feature type="region of interest" description="Disordered" evidence="3">
    <location>
        <begin position="315"/>
        <end position="345"/>
    </location>
</feature>
<reference evidence="4 5" key="1">
    <citation type="submission" date="2020-10" db="EMBL/GenBank/DDBJ databases">
        <title>The Coptis chinensis genome and diversification of protoberbering-type alkaloids.</title>
        <authorList>
            <person name="Wang B."/>
            <person name="Shu S."/>
            <person name="Song C."/>
            <person name="Liu Y."/>
        </authorList>
    </citation>
    <scope>NUCLEOTIDE SEQUENCE [LARGE SCALE GENOMIC DNA]</scope>
    <source>
        <strain evidence="4">HL-2020</strain>
        <tissue evidence="4">Leaf</tissue>
    </source>
</reference>
<dbReference type="AlphaFoldDB" id="A0A835GVJ5"/>
<feature type="region of interest" description="Disordered" evidence="3">
    <location>
        <begin position="63"/>
        <end position="87"/>
    </location>
</feature>
<feature type="compositionally biased region" description="Polar residues" evidence="3">
    <location>
        <begin position="63"/>
        <end position="74"/>
    </location>
</feature>
<dbReference type="EMBL" id="JADFTS010000009">
    <property type="protein sequence ID" value="KAF9588335.1"/>
    <property type="molecule type" value="Genomic_DNA"/>
</dbReference>